<evidence type="ECO:0000256" key="4">
    <source>
        <dbReference type="ARBA" id="ARBA00023125"/>
    </source>
</evidence>
<keyword evidence="5" id="KW-0804">Transcription</keyword>
<gene>
    <name evidence="9" type="ORF">ADUPG1_011702</name>
</gene>
<evidence type="ECO:0000256" key="3">
    <source>
        <dbReference type="ARBA" id="ARBA00023015"/>
    </source>
</evidence>
<evidence type="ECO:0000313" key="9">
    <source>
        <dbReference type="EMBL" id="GKT20270.1"/>
    </source>
</evidence>
<keyword evidence="6" id="KW-0539">Nucleus</keyword>
<feature type="compositionally biased region" description="Basic residues" evidence="7">
    <location>
        <begin position="116"/>
        <end position="127"/>
    </location>
</feature>
<feature type="compositionally biased region" description="Basic residues" evidence="7">
    <location>
        <begin position="95"/>
        <end position="106"/>
    </location>
</feature>
<dbReference type="PANTHER" id="PTHR13215">
    <property type="entry name" value="RNA POLYMERASE II TRANSCRIPTIONAL COACTIVATOR"/>
    <property type="match status" value="1"/>
</dbReference>
<sequence>MENKCEIQNTELALSISSKKKVTLSFLKDILLVGIREYYTDDSDELKPTRKGISLTVEQFDKLVTFIPHIQAQIKKIQGSDAAESSVSDAIPKSSHSKKKSSKRRVSKDPIDKDSSHKKHSSSKRRIRGADTE</sequence>
<name>A0ABQ5JWW9_9EUKA</name>
<organism evidence="9 10">
    <name type="scientific">Aduncisulcus paluster</name>
    <dbReference type="NCBI Taxonomy" id="2918883"/>
    <lineage>
        <taxon>Eukaryota</taxon>
        <taxon>Metamonada</taxon>
        <taxon>Carpediemonas-like organisms</taxon>
        <taxon>Aduncisulcus</taxon>
    </lineage>
</organism>
<accession>A0ABQ5JWW9</accession>
<dbReference type="InterPro" id="IPR009044">
    <property type="entry name" value="ssDNA-bd_transcriptional_reg"/>
</dbReference>
<dbReference type="InterPro" id="IPR003173">
    <property type="entry name" value="PC4_C"/>
</dbReference>
<dbReference type="Proteomes" id="UP001057375">
    <property type="component" value="Unassembled WGS sequence"/>
</dbReference>
<reference evidence="9" key="1">
    <citation type="submission" date="2022-03" db="EMBL/GenBank/DDBJ databases">
        <title>Draft genome sequence of Aduncisulcus paluster, a free-living microaerophilic Fornicata.</title>
        <authorList>
            <person name="Yuyama I."/>
            <person name="Kume K."/>
            <person name="Tamura T."/>
            <person name="Inagaki Y."/>
            <person name="Hashimoto T."/>
        </authorList>
    </citation>
    <scope>NUCLEOTIDE SEQUENCE</scope>
    <source>
        <strain evidence="9">NY0171</strain>
    </source>
</reference>
<evidence type="ECO:0000256" key="5">
    <source>
        <dbReference type="ARBA" id="ARBA00023163"/>
    </source>
</evidence>
<comment type="similarity">
    <text evidence="2">Belongs to the transcriptional coactivator PC4 family.</text>
</comment>
<dbReference type="SUPFAM" id="SSF54447">
    <property type="entry name" value="ssDNA-binding transcriptional regulator domain"/>
    <property type="match status" value="1"/>
</dbReference>
<evidence type="ECO:0000256" key="6">
    <source>
        <dbReference type="ARBA" id="ARBA00023242"/>
    </source>
</evidence>
<evidence type="ECO:0000313" key="10">
    <source>
        <dbReference type="Proteomes" id="UP001057375"/>
    </source>
</evidence>
<evidence type="ECO:0000256" key="7">
    <source>
        <dbReference type="SAM" id="MobiDB-lite"/>
    </source>
</evidence>
<keyword evidence="4" id="KW-0238">DNA-binding</keyword>
<dbReference type="Pfam" id="PF02229">
    <property type="entry name" value="PC4"/>
    <property type="match status" value="1"/>
</dbReference>
<proteinExistence type="inferred from homology"/>
<dbReference type="Gene3D" id="2.30.31.10">
    <property type="entry name" value="Transcriptional Coactivator Pc4, Chain A"/>
    <property type="match status" value="1"/>
</dbReference>
<dbReference type="EMBL" id="BQXS01012205">
    <property type="protein sequence ID" value="GKT20270.1"/>
    <property type="molecule type" value="Genomic_DNA"/>
</dbReference>
<comment type="subcellular location">
    <subcellularLocation>
        <location evidence="1">Nucleus</location>
    </subcellularLocation>
</comment>
<evidence type="ECO:0000256" key="2">
    <source>
        <dbReference type="ARBA" id="ARBA00009001"/>
    </source>
</evidence>
<keyword evidence="3" id="KW-0805">Transcription regulation</keyword>
<evidence type="ECO:0000259" key="8">
    <source>
        <dbReference type="Pfam" id="PF02229"/>
    </source>
</evidence>
<evidence type="ECO:0000256" key="1">
    <source>
        <dbReference type="ARBA" id="ARBA00004123"/>
    </source>
</evidence>
<comment type="caution">
    <text evidence="9">The sequence shown here is derived from an EMBL/GenBank/DDBJ whole genome shotgun (WGS) entry which is preliminary data.</text>
</comment>
<dbReference type="InterPro" id="IPR045125">
    <property type="entry name" value="Sub1/Tcp4-like"/>
</dbReference>
<feature type="domain" description="Transcriptional coactivator p15 (PC4) C-terminal" evidence="8">
    <location>
        <begin position="15"/>
        <end position="64"/>
    </location>
</feature>
<feature type="region of interest" description="Disordered" evidence="7">
    <location>
        <begin position="78"/>
        <end position="133"/>
    </location>
</feature>
<protein>
    <submittedName>
        <fullName evidence="9">RNA polymerase II transcriptional coactivator Sub1/Tcp4-like protein</fullName>
    </submittedName>
</protein>
<keyword evidence="10" id="KW-1185">Reference proteome</keyword>